<dbReference type="Proteomes" id="UP000440716">
    <property type="component" value="Unassembled WGS sequence"/>
</dbReference>
<dbReference type="PIRSF" id="PIRSF009320">
    <property type="entry name" value="Nuc_binding_HP_1000"/>
    <property type="match status" value="1"/>
</dbReference>
<dbReference type="PANTHER" id="PTHR13696">
    <property type="entry name" value="P-LOOP CONTAINING NUCLEOSIDE TRIPHOSPHATE HYDROLASE"/>
    <property type="match status" value="1"/>
</dbReference>
<dbReference type="Gene3D" id="3.40.50.300">
    <property type="entry name" value="P-loop containing nucleotide triphosphate hydrolases"/>
    <property type="match status" value="1"/>
</dbReference>
<gene>
    <name evidence="2" type="ORF">GOZ88_24955</name>
</gene>
<evidence type="ECO:0000259" key="1">
    <source>
        <dbReference type="Pfam" id="PF01656"/>
    </source>
</evidence>
<feature type="domain" description="CobQ/CobB/MinD/ParA nucleotide binding" evidence="1">
    <location>
        <begin position="4"/>
        <end position="176"/>
    </location>
</feature>
<proteinExistence type="predicted"/>
<dbReference type="Pfam" id="PF01656">
    <property type="entry name" value="CbiA"/>
    <property type="match status" value="1"/>
</dbReference>
<dbReference type="RefSeq" id="WP_156593137.1">
    <property type="nucleotide sequence ID" value="NZ_WPHU01000018.1"/>
</dbReference>
<protein>
    <submittedName>
        <fullName evidence="2">AAA family ATPase</fullName>
    </submittedName>
</protein>
<sequence>MKILAIISQKGGVGKTTIATALAVAAEQDGQRVALFDLDDQATASFWGGVRQADTPFVRDVKVALLSRDLERARSAETDLVILDCAPVHANAQAVSEDADFVLIPTKPDIFDIRSMRSTVKVMQSFGKRFGVVLTFCPPSGSEVADARVGITSIGAELVPVELGQRKAYARAQQEGLAAQEYEPDGKAAAEIKALYSYIHTVLHGEQQHGSSKEKPAGKRI</sequence>
<name>A0A7K1RMT2_AGRVI</name>
<evidence type="ECO:0000313" key="3">
    <source>
        <dbReference type="Proteomes" id="UP000440716"/>
    </source>
</evidence>
<dbReference type="EMBL" id="WPHU01000018">
    <property type="protein sequence ID" value="MVA59346.1"/>
    <property type="molecule type" value="Genomic_DNA"/>
</dbReference>
<accession>A0A7K1RMT2</accession>
<dbReference type="PANTHER" id="PTHR13696:SF96">
    <property type="entry name" value="COBQ_COBB_MIND_PARA NUCLEOTIDE BINDING DOMAIN-CONTAINING PROTEIN"/>
    <property type="match status" value="1"/>
</dbReference>
<dbReference type="SUPFAM" id="SSF52540">
    <property type="entry name" value="P-loop containing nucleoside triphosphate hydrolases"/>
    <property type="match status" value="1"/>
</dbReference>
<dbReference type="CDD" id="cd02042">
    <property type="entry name" value="ParAB_family"/>
    <property type="match status" value="1"/>
</dbReference>
<dbReference type="InterPro" id="IPR050678">
    <property type="entry name" value="DNA_Partitioning_ATPase"/>
</dbReference>
<dbReference type="InterPro" id="IPR002586">
    <property type="entry name" value="CobQ/CobB/MinD/ParA_Nub-bd_dom"/>
</dbReference>
<evidence type="ECO:0000313" key="2">
    <source>
        <dbReference type="EMBL" id="MVA59346.1"/>
    </source>
</evidence>
<reference evidence="2 3" key="1">
    <citation type="submission" date="2019-12" db="EMBL/GenBank/DDBJ databases">
        <title>Whole-genome sequencing of Allorhizobium vitis.</title>
        <authorList>
            <person name="Gan H.M."/>
            <person name="Szegedi E."/>
            <person name="Burr T."/>
            <person name="Savka M.A."/>
        </authorList>
    </citation>
    <scope>NUCLEOTIDE SEQUENCE [LARGE SCALE GENOMIC DNA]</scope>
    <source>
        <strain evidence="2 3">CG415</strain>
    </source>
</reference>
<organism evidence="2 3">
    <name type="scientific">Agrobacterium vitis</name>
    <name type="common">Rhizobium vitis</name>
    <dbReference type="NCBI Taxonomy" id="373"/>
    <lineage>
        <taxon>Bacteria</taxon>
        <taxon>Pseudomonadati</taxon>
        <taxon>Pseudomonadota</taxon>
        <taxon>Alphaproteobacteria</taxon>
        <taxon>Hyphomicrobiales</taxon>
        <taxon>Rhizobiaceae</taxon>
        <taxon>Rhizobium/Agrobacterium group</taxon>
        <taxon>Agrobacterium</taxon>
    </lineage>
</organism>
<comment type="caution">
    <text evidence="2">The sequence shown here is derived from an EMBL/GenBank/DDBJ whole genome shotgun (WGS) entry which is preliminary data.</text>
</comment>
<dbReference type="InterPro" id="IPR027417">
    <property type="entry name" value="P-loop_NTPase"/>
</dbReference>
<dbReference type="AlphaFoldDB" id="A0A7K1RMT2"/>